<evidence type="ECO:0000256" key="5">
    <source>
        <dbReference type="ARBA" id="ARBA00022553"/>
    </source>
</evidence>
<dbReference type="Gene3D" id="1.10.287.130">
    <property type="match status" value="1"/>
</dbReference>
<dbReference type="SUPFAM" id="SSF55874">
    <property type="entry name" value="ATPase domain of HSP90 chaperone/DNA topoisomerase II/histidine kinase"/>
    <property type="match status" value="1"/>
</dbReference>
<keyword evidence="9" id="KW-0067">ATP-binding</keyword>
<dbReference type="PANTHER" id="PTHR44936">
    <property type="entry name" value="SENSOR PROTEIN CREC"/>
    <property type="match status" value="1"/>
</dbReference>
<keyword evidence="7" id="KW-0547">Nucleotide-binding</keyword>
<keyword evidence="5" id="KW-0597">Phosphoprotein</keyword>
<dbReference type="RefSeq" id="WP_126401624.1">
    <property type="nucleotide sequence ID" value="NZ_AP018907.1"/>
</dbReference>
<name>A0A348G4Q6_9HYPH</name>
<dbReference type="InterPro" id="IPR005467">
    <property type="entry name" value="His_kinase_dom"/>
</dbReference>
<gene>
    <name evidence="12" type="ORF">BLTE_32240</name>
</gene>
<feature type="transmembrane region" description="Helical" evidence="10">
    <location>
        <begin position="159"/>
        <end position="181"/>
    </location>
</feature>
<dbReference type="Proteomes" id="UP000266934">
    <property type="component" value="Chromosome"/>
</dbReference>
<comment type="catalytic activity">
    <reaction evidence="1">
        <text>ATP + protein L-histidine = ADP + protein N-phospho-L-histidine.</text>
        <dbReference type="EC" id="2.7.13.3"/>
    </reaction>
</comment>
<dbReference type="OrthoDB" id="9785252at2"/>
<dbReference type="PANTHER" id="PTHR44936:SF10">
    <property type="entry name" value="SENSOR PROTEIN RSTB"/>
    <property type="match status" value="1"/>
</dbReference>
<evidence type="ECO:0000256" key="7">
    <source>
        <dbReference type="ARBA" id="ARBA00022741"/>
    </source>
</evidence>
<dbReference type="GO" id="GO:0005524">
    <property type="term" value="F:ATP binding"/>
    <property type="evidence" value="ECO:0007669"/>
    <property type="project" value="UniProtKB-KW"/>
</dbReference>
<dbReference type="SUPFAM" id="SSF47384">
    <property type="entry name" value="Homodimeric domain of signal transducing histidine kinase"/>
    <property type="match status" value="1"/>
</dbReference>
<dbReference type="EMBL" id="AP018907">
    <property type="protein sequence ID" value="BBF94539.1"/>
    <property type="molecule type" value="Genomic_DNA"/>
</dbReference>
<organism evidence="12 13">
    <name type="scientific">Blastochloris tepida</name>
    <dbReference type="NCBI Taxonomy" id="2233851"/>
    <lineage>
        <taxon>Bacteria</taxon>
        <taxon>Pseudomonadati</taxon>
        <taxon>Pseudomonadota</taxon>
        <taxon>Alphaproteobacteria</taxon>
        <taxon>Hyphomicrobiales</taxon>
        <taxon>Blastochloridaceae</taxon>
        <taxon>Blastochloris</taxon>
    </lineage>
</organism>
<feature type="transmembrane region" description="Helical" evidence="10">
    <location>
        <begin position="128"/>
        <end position="147"/>
    </location>
</feature>
<sequence>MPKLLASTQRLERRSLRLDTLLTLRWLAVAGQAMVIVVVYHGFGYPMPVGWALAAVGISIWLNIALRLKYPHAHRLTNTEAAAILAFDIVQLALLLYLSGGLENPFALLFLGPVLISASALPPSTTVYLGFLALVCALVVAAVHQPLPWAPDSPLRLPPLYQAGVWLAILLGMSFVGVYGWQVAEETRQLTDALTAAELVLAREQHLSALDGLAAAAAHELGTPLATIATVAKELERELPAGTPHGDDVRLLREQSNRCRDILRKLTSLGTDEAPFDRMPISLLLEEVAAPHRLIGVSVRIERLADRSSEPVLLRNPGLLYGLGNIIENAVDYAEREVVISIRWTPRDVVVTVVDDGPGFAPDLLGKLGEPYVTARSPDRRKAAAGDQSGLGLGFFIAKTLLERSGAMLTIANRVPPEHGAIVRIGWLRAALDEAAAEAAALSSELQDIS</sequence>
<dbReference type="InterPro" id="IPR047770">
    <property type="entry name" value="RegB"/>
</dbReference>
<keyword evidence="10" id="KW-0812">Transmembrane</keyword>
<feature type="transmembrane region" description="Helical" evidence="10">
    <location>
        <begin position="80"/>
        <end position="98"/>
    </location>
</feature>
<dbReference type="GO" id="GO:0000155">
    <property type="term" value="F:phosphorelay sensor kinase activity"/>
    <property type="evidence" value="ECO:0007669"/>
    <property type="project" value="InterPro"/>
</dbReference>
<dbReference type="PRINTS" id="PR00344">
    <property type="entry name" value="BCTRLSENSOR"/>
</dbReference>
<keyword evidence="10" id="KW-1133">Transmembrane helix</keyword>
<evidence type="ECO:0000256" key="2">
    <source>
        <dbReference type="ARBA" id="ARBA00004651"/>
    </source>
</evidence>
<dbReference type="InterPro" id="IPR003594">
    <property type="entry name" value="HATPase_dom"/>
</dbReference>
<keyword evidence="10" id="KW-0472">Membrane</keyword>
<dbReference type="InterPro" id="IPR050980">
    <property type="entry name" value="2C_sensor_his_kinase"/>
</dbReference>
<dbReference type="NCBIfam" id="NF033792">
    <property type="entry name" value="ActS_PrrB_HisK"/>
    <property type="match status" value="1"/>
</dbReference>
<feature type="transmembrane region" description="Helical" evidence="10">
    <location>
        <begin position="21"/>
        <end position="43"/>
    </location>
</feature>
<keyword evidence="8" id="KW-0418">Kinase</keyword>
<dbReference type="GO" id="GO:0005886">
    <property type="term" value="C:plasma membrane"/>
    <property type="evidence" value="ECO:0007669"/>
    <property type="project" value="UniProtKB-SubCell"/>
</dbReference>
<evidence type="ECO:0000256" key="10">
    <source>
        <dbReference type="SAM" id="Phobius"/>
    </source>
</evidence>
<dbReference type="SMART" id="SM00388">
    <property type="entry name" value="HisKA"/>
    <property type="match status" value="1"/>
</dbReference>
<keyword evidence="13" id="KW-1185">Reference proteome</keyword>
<evidence type="ECO:0000256" key="4">
    <source>
        <dbReference type="ARBA" id="ARBA00022475"/>
    </source>
</evidence>
<evidence type="ECO:0000256" key="9">
    <source>
        <dbReference type="ARBA" id="ARBA00022840"/>
    </source>
</evidence>
<dbReference type="InterPro" id="IPR036890">
    <property type="entry name" value="HATPase_C_sf"/>
</dbReference>
<evidence type="ECO:0000256" key="3">
    <source>
        <dbReference type="ARBA" id="ARBA00012438"/>
    </source>
</evidence>
<dbReference type="PROSITE" id="PS50109">
    <property type="entry name" value="HIS_KIN"/>
    <property type="match status" value="1"/>
</dbReference>
<evidence type="ECO:0000256" key="1">
    <source>
        <dbReference type="ARBA" id="ARBA00000085"/>
    </source>
</evidence>
<dbReference type="CDD" id="cd00082">
    <property type="entry name" value="HisKA"/>
    <property type="match status" value="1"/>
</dbReference>
<dbReference type="Gene3D" id="3.30.565.10">
    <property type="entry name" value="Histidine kinase-like ATPase, C-terminal domain"/>
    <property type="match status" value="1"/>
</dbReference>
<keyword evidence="6" id="KW-0808">Transferase</keyword>
<dbReference type="InterPro" id="IPR003661">
    <property type="entry name" value="HisK_dim/P_dom"/>
</dbReference>
<dbReference type="EC" id="2.7.13.3" evidence="3"/>
<feature type="domain" description="Histidine kinase" evidence="11">
    <location>
        <begin position="216"/>
        <end position="431"/>
    </location>
</feature>
<dbReference type="InterPro" id="IPR004358">
    <property type="entry name" value="Sig_transdc_His_kin-like_C"/>
</dbReference>
<dbReference type="Pfam" id="PF00512">
    <property type="entry name" value="HisKA"/>
    <property type="match status" value="1"/>
</dbReference>
<evidence type="ECO:0000313" key="12">
    <source>
        <dbReference type="EMBL" id="BBF94539.1"/>
    </source>
</evidence>
<feature type="transmembrane region" description="Helical" evidence="10">
    <location>
        <begin position="49"/>
        <end position="68"/>
    </location>
</feature>
<proteinExistence type="predicted"/>
<protein>
    <recommendedName>
        <fullName evidence="3">histidine kinase</fullName>
        <ecNumber evidence="3">2.7.13.3</ecNumber>
    </recommendedName>
</protein>
<evidence type="ECO:0000256" key="6">
    <source>
        <dbReference type="ARBA" id="ARBA00022679"/>
    </source>
</evidence>
<evidence type="ECO:0000313" key="13">
    <source>
        <dbReference type="Proteomes" id="UP000266934"/>
    </source>
</evidence>
<keyword evidence="4" id="KW-1003">Cell membrane</keyword>
<dbReference type="SMART" id="SM00387">
    <property type="entry name" value="HATPase_c"/>
    <property type="match status" value="1"/>
</dbReference>
<dbReference type="KEGG" id="blag:BLTE_32240"/>
<evidence type="ECO:0000259" key="11">
    <source>
        <dbReference type="PROSITE" id="PS50109"/>
    </source>
</evidence>
<dbReference type="AlphaFoldDB" id="A0A348G4Q6"/>
<dbReference type="InterPro" id="IPR036097">
    <property type="entry name" value="HisK_dim/P_sf"/>
</dbReference>
<dbReference type="Pfam" id="PF02518">
    <property type="entry name" value="HATPase_c"/>
    <property type="match status" value="1"/>
</dbReference>
<reference evidence="12 13" key="1">
    <citation type="submission" date="2018-08" db="EMBL/GenBank/DDBJ databases">
        <title>Complete genome sequencing of Blastochloris tepida GI.</title>
        <authorList>
            <person name="Tsukatani Y."/>
            <person name="Mori H."/>
        </authorList>
    </citation>
    <scope>NUCLEOTIDE SEQUENCE [LARGE SCALE GENOMIC DNA]</scope>
    <source>
        <strain evidence="12 13">GI</strain>
    </source>
</reference>
<feature type="transmembrane region" description="Helical" evidence="10">
    <location>
        <begin position="104"/>
        <end position="121"/>
    </location>
</feature>
<comment type="subcellular location">
    <subcellularLocation>
        <location evidence="2">Cell membrane</location>
        <topology evidence="2">Multi-pass membrane protein</topology>
    </subcellularLocation>
</comment>
<evidence type="ECO:0000256" key="8">
    <source>
        <dbReference type="ARBA" id="ARBA00022777"/>
    </source>
</evidence>
<accession>A0A348G4Q6</accession>